<organism evidence="1 2">
    <name type="scientific">Clohesyomyces aquaticus</name>
    <dbReference type="NCBI Taxonomy" id="1231657"/>
    <lineage>
        <taxon>Eukaryota</taxon>
        <taxon>Fungi</taxon>
        <taxon>Dikarya</taxon>
        <taxon>Ascomycota</taxon>
        <taxon>Pezizomycotina</taxon>
        <taxon>Dothideomycetes</taxon>
        <taxon>Pleosporomycetidae</taxon>
        <taxon>Pleosporales</taxon>
        <taxon>Lindgomycetaceae</taxon>
        <taxon>Clohesyomyces</taxon>
    </lineage>
</organism>
<gene>
    <name evidence="1" type="ORF">BCR34DRAFT_23396</name>
</gene>
<accession>A0A1Y2A5Q2</accession>
<keyword evidence="2" id="KW-1185">Reference proteome</keyword>
<protein>
    <submittedName>
        <fullName evidence="1">Uncharacterized protein</fullName>
    </submittedName>
</protein>
<dbReference type="EMBL" id="MCFA01000011">
    <property type="protein sequence ID" value="ORY17660.1"/>
    <property type="molecule type" value="Genomic_DNA"/>
</dbReference>
<evidence type="ECO:0000313" key="1">
    <source>
        <dbReference type="EMBL" id="ORY17660.1"/>
    </source>
</evidence>
<reference evidence="1 2" key="1">
    <citation type="submission" date="2016-07" db="EMBL/GenBank/DDBJ databases">
        <title>Pervasive Adenine N6-methylation of Active Genes in Fungi.</title>
        <authorList>
            <consortium name="DOE Joint Genome Institute"/>
            <person name="Mondo S.J."/>
            <person name="Dannebaum R.O."/>
            <person name="Kuo R.C."/>
            <person name="Labutti K."/>
            <person name="Haridas S."/>
            <person name="Kuo A."/>
            <person name="Salamov A."/>
            <person name="Ahrendt S.R."/>
            <person name="Lipzen A."/>
            <person name="Sullivan W."/>
            <person name="Andreopoulos W.B."/>
            <person name="Clum A."/>
            <person name="Lindquist E."/>
            <person name="Daum C."/>
            <person name="Ramamoorthy G.K."/>
            <person name="Gryganskyi A."/>
            <person name="Culley D."/>
            <person name="Magnuson J.K."/>
            <person name="James T.Y."/>
            <person name="O'Malley M.A."/>
            <person name="Stajich J.E."/>
            <person name="Spatafora J.W."/>
            <person name="Visel A."/>
            <person name="Grigoriev I.V."/>
        </authorList>
    </citation>
    <scope>NUCLEOTIDE SEQUENCE [LARGE SCALE GENOMIC DNA]</scope>
    <source>
        <strain evidence="1 2">CBS 115471</strain>
    </source>
</reference>
<dbReference type="AlphaFoldDB" id="A0A1Y2A5Q2"/>
<evidence type="ECO:0000313" key="2">
    <source>
        <dbReference type="Proteomes" id="UP000193144"/>
    </source>
</evidence>
<proteinExistence type="predicted"/>
<comment type="caution">
    <text evidence="1">The sequence shown here is derived from an EMBL/GenBank/DDBJ whole genome shotgun (WGS) entry which is preliminary data.</text>
</comment>
<name>A0A1Y2A5Q2_9PLEO</name>
<dbReference type="Proteomes" id="UP000193144">
    <property type="component" value="Unassembled WGS sequence"/>
</dbReference>
<sequence>MPIHLRGIGCLLVESMTRGDRRGTSGGLRRRRFRVRWSTRKIYSSGVQRIAKRAPHPLANTDQWLAKISRWMAAGWIQPPPRPFHHTVMVGCRHGLIAAKALEVCVTFSPILPRRCVGLAVCSELSRLSNPVLHIQALILHHFRFARRSATGSRSSISNISLQENSLLGAQPSGSKYFLLVMRC</sequence>